<dbReference type="PROSITE" id="PS50016">
    <property type="entry name" value="ZF_PHD_2"/>
    <property type="match status" value="1"/>
</dbReference>
<evidence type="ECO:0000256" key="3">
    <source>
        <dbReference type="ARBA" id="ARBA00022833"/>
    </source>
</evidence>
<dbReference type="InterPro" id="IPR047157">
    <property type="entry name" value="PHRF1/Atg35"/>
</dbReference>
<dbReference type="EMBL" id="JH712172">
    <property type="protein sequence ID" value="EFO23425.1"/>
    <property type="molecule type" value="Genomic_DNA"/>
</dbReference>
<evidence type="ECO:0000313" key="9">
    <source>
        <dbReference type="WBParaSite" id="EN70_9000"/>
    </source>
</evidence>
<dbReference type="GeneID" id="9942465"/>
<dbReference type="InParanoid" id="A0A1I7W2V5"/>
<dbReference type="Pfam" id="PF13639">
    <property type="entry name" value="zf-RING_2"/>
    <property type="match status" value="1"/>
</dbReference>
<evidence type="ECO:0000259" key="6">
    <source>
        <dbReference type="PROSITE" id="PS50089"/>
    </source>
</evidence>
<dbReference type="Pfam" id="PF00628">
    <property type="entry name" value="PHD"/>
    <property type="match status" value="1"/>
</dbReference>
<dbReference type="SUPFAM" id="SSF57850">
    <property type="entry name" value="RING/U-box"/>
    <property type="match status" value="1"/>
</dbReference>
<dbReference type="GO" id="GO:0008270">
    <property type="term" value="F:zinc ion binding"/>
    <property type="evidence" value="ECO:0007669"/>
    <property type="project" value="UniProtKB-KW"/>
</dbReference>
<sequence length="302" mass="34170">MESNCTICLDQFKYPLGKPDNCEHKFCFKCISDWFKKRSQCPLCGITPKYLIKIEENENETKVPVKKRTAKQFENELLVREQLEDHSESVDVTIEYANCRSCRRSDNEHLLLLCDGNVGRNADGSMIRCNVAYHSYCLPEKLEQIPEDDWFCPFCANKPENAKHLPKQTNLNVLPSEAGTSNSILPKDEKVVCQDSRYHSDGNSKKDEVKVETTECSSTTDSKSIVIHGAYGDSDAESESIESNCSDENSELYSETDVTADNYDDDDYEETDFDKITGSSNEITVDDSEAENTNGKLILLKN</sequence>
<keyword evidence="3" id="KW-0862">Zinc</keyword>
<evidence type="ECO:0000256" key="2">
    <source>
        <dbReference type="ARBA" id="ARBA00022771"/>
    </source>
</evidence>
<evidence type="ECO:0000259" key="5">
    <source>
        <dbReference type="PROSITE" id="PS50016"/>
    </source>
</evidence>
<proteinExistence type="predicted"/>
<evidence type="ECO:0000256" key="1">
    <source>
        <dbReference type="ARBA" id="ARBA00022723"/>
    </source>
</evidence>
<accession>A0A1I7W2V5</accession>
<dbReference type="OMA" id="DNCEHKF"/>
<dbReference type="RefSeq" id="XP_003140643.1">
    <property type="nucleotide sequence ID" value="XM_003140595.1"/>
</dbReference>
<feature type="domain" description="PHD-type" evidence="5">
    <location>
        <begin position="96"/>
        <end position="158"/>
    </location>
</feature>
<keyword evidence="1" id="KW-0479">Metal-binding</keyword>
<keyword evidence="2 4" id="KW-0863">Zinc-finger</keyword>
<dbReference type="SMART" id="SM00184">
    <property type="entry name" value="RING"/>
    <property type="match status" value="2"/>
</dbReference>
<dbReference type="SUPFAM" id="SSF57903">
    <property type="entry name" value="FYVE/PHD zinc finger"/>
    <property type="match status" value="1"/>
</dbReference>
<reference evidence="7 8" key="1">
    <citation type="submission" date="2012-04" db="EMBL/GenBank/DDBJ databases">
        <title>The Genome Sequence of Loa loa.</title>
        <authorList>
            <consortium name="The Broad Institute Genome Sequencing Platform"/>
            <consortium name="Broad Institute Genome Sequencing Center for Infectious Disease"/>
            <person name="Nutman T.B."/>
            <person name="Fink D.L."/>
            <person name="Russ C."/>
            <person name="Young S."/>
            <person name="Zeng Q."/>
            <person name="Gargeya S."/>
            <person name="Alvarado L."/>
            <person name="Berlin A."/>
            <person name="Chapman S.B."/>
            <person name="Chen Z."/>
            <person name="Freedman E."/>
            <person name="Gellesch M."/>
            <person name="Goldberg J."/>
            <person name="Griggs A."/>
            <person name="Gujja S."/>
            <person name="Heilman E.R."/>
            <person name="Heiman D."/>
            <person name="Howarth C."/>
            <person name="Mehta T."/>
            <person name="Neiman D."/>
            <person name="Pearson M."/>
            <person name="Roberts A."/>
            <person name="Saif S."/>
            <person name="Shea T."/>
            <person name="Shenoy N."/>
            <person name="Sisk P."/>
            <person name="Stolte C."/>
            <person name="Sykes S."/>
            <person name="White J."/>
            <person name="Yandava C."/>
            <person name="Haas B."/>
            <person name="Henn M.R."/>
            <person name="Nusbaum C."/>
            <person name="Birren B."/>
        </authorList>
    </citation>
    <scope>NUCLEOTIDE SEQUENCE [LARGE SCALE GENOMIC DNA]</scope>
</reference>
<dbReference type="PANTHER" id="PTHR12618">
    <property type="entry name" value="PHD AND RING FINGER DOMAIN-CONTAINING PROTEIN 1"/>
    <property type="match status" value="1"/>
</dbReference>
<dbReference type="CTD" id="9942465"/>
<evidence type="ECO:0000256" key="4">
    <source>
        <dbReference type="PROSITE-ProRule" id="PRU00175"/>
    </source>
</evidence>
<dbReference type="WBParaSite" id="EN70_9000">
    <property type="protein sequence ID" value="EN70_9000"/>
    <property type="gene ID" value="EN70_9000"/>
</dbReference>
<dbReference type="eggNOG" id="KOG0825">
    <property type="taxonomic scope" value="Eukaryota"/>
</dbReference>
<accession>A0A1S0U2N0</accession>
<dbReference type="PANTHER" id="PTHR12618:SF20">
    <property type="entry name" value="PHD AND RING FINGER DOMAIN-CONTAINING PROTEIN 1"/>
    <property type="match status" value="1"/>
</dbReference>
<evidence type="ECO:0000313" key="7">
    <source>
        <dbReference type="EMBL" id="EFO23425.1"/>
    </source>
</evidence>
<evidence type="ECO:0000313" key="8">
    <source>
        <dbReference type="Proteomes" id="UP000095285"/>
    </source>
</evidence>
<reference evidence="9" key="2">
    <citation type="submission" date="2016-11" db="UniProtKB">
        <authorList>
            <consortium name="WormBaseParasite"/>
        </authorList>
    </citation>
    <scope>IDENTIFICATION</scope>
</reference>
<dbReference type="InterPro" id="IPR011011">
    <property type="entry name" value="Znf_FYVE_PHD"/>
</dbReference>
<keyword evidence="8" id="KW-1185">Reference proteome</keyword>
<dbReference type="InterPro" id="IPR001841">
    <property type="entry name" value="Znf_RING"/>
</dbReference>
<name>A0A1I7W2V5_LOALO</name>
<dbReference type="STRING" id="7209.A0A1I7W2V5"/>
<dbReference type="Gene3D" id="3.30.40.10">
    <property type="entry name" value="Zinc/RING finger domain, C3HC4 (zinc finger)"/>
    <property type="match status" value="2"/>
</dbReference>
<dbReference type="SMART" id="SM00249">
    <property type="entry name" value="PHD"/>
    <property type="match status" value="1"/>
</dbReference>
<organism evidence="8 9">
    <name type="scientific">Loa loa</name>
    <name type="common">Eye worm</name>
    <name type="synonym">Filaria loa</name>
    <dbReference type="NCBI Taxonomy" id="7209"/>
    <lineage>
        <taxon>Eukaryota</taxon>
        <taxon>Metazoa</taxon>
        <taxon>Ecdysozoa</taxon>
        <taxon>Nematoda</taxon>
        <taxon>Chromadorea</taxon>
        <taxon>Rhabditida</taxon>
        <taxon>Spirurina</taxon>
        <taxon>Spiruromorpha</taxon>
        <taxon>Filarioidea</taxon>
        <taxon>Onchocercidae</taxon>
        <taxon>Loa</taxon>
    </lineage>
</organism>
<dbReference type="PROSITE" id="PS00518">
    <property type="entry name" value="ZF_RING_1"/>
    <property type="match status" value="1"/>
</dbReference>
<dbReference type="InterPro" id="IPR013083">
    <property type="entry name" value="Znf_RING/FYVE/PHD"/>
</dbReference>
<dbReference type="InterPro" id="IPR019787">
    <property type="entry name" value="Znf_PHD-finger"/>
</dbReference>
<dbReference type="AlphaFoldDB" id="A0A1I7W2V5"/>
<dbReference type="Proteomes" id="UP000095285">
    <property type="component" value="Unassembled WGS sequence"/>
</dbReference>
<dbReference type="InterPro" id="IPR017907">
    <property type="entry name" value="Znf_RING_CS"/>
</dbReference>
<dbReference type="PROSITE" id="PS50089">
    <property type="entry name" value="ZF_RING_2"/>
    <property type="match status" value="1"/>
</dbReference>
<feature type="domain" description="RING-type" evidence="6">
    <location>
        <begin position="5"/>
        <end position="44"/>
    </location>
</feature>
<dbReference type="KEGG" id="loa:LOAG_05058"/>
<dbReference type="InterPro" id="IPR001965">
    <property type="entry name" value="Znf_PHD"/>
</dbReference>
<gene>
    <name evidence="7 9" type="ORF">LOAG_05058</name>
</gene>
<protein>
    <submittedName>
        <fullName evidence="7 9">PHD-finger family protein</fullName>
    </submittedName>
</protein>
<dbReference type="OrthoDB" id="5854384at2759"/>